<protein>
    <submittedName>
        <fullName evidence="3">Mucin-2-like</fullName>
    </submittedName>
</protein>
<keyword evidence="2" id="KW-1185">Reference proteome</keyword>
<feature type="signal peptide" evidence="1">
    <location>
        <begin position="1"/>
        <end position="24"/>
    </location>
</feature>
<evidence type="ECO:0000256" key="1">
    <source>
        <dbReference type="SAM" id="SignalP"/>
    </source>
</evidence>
<evidence type="ECO:0000313" key="3">
    <source>
        <dbReference type="RefSeq" id="XP_031770388.2"/>
    </source>
</evidence>
<feature type="chain" id="PRO_5047158504" evidence="1">
    <location>
        <begin position="25"/>
        <end position="318"/>
    </location>
</feature>
<accession>A0A6J3CAJ9</accession>
<organism evidence="2 3">
    <name type="scientific">Galleria mellonella</name>
    <name type="common">Greater wax moth</name>
    <dbReference type="NCBI Taxonomy" id="7137"/>
    <lineage>
        <taxon>Eukaryota</taxon>
        <taxon>Metazoa</taxon>
        <taxon>Ecdysozoa</taxon>
        <taxon>Arthropoda</taxon>
        <taxon>Hexapoda</taxon>
        <taxon>Insecta</taxon>
        <taxon>Pterygota</taxon>
        <taxon>Neoptera</taxon>
        <taxon>Endopterygota</taxon>
        <taxon>Lepidoptera</taxon>
        <taxon>Glossata</taxon>
        <taxon>Ditrysia</taxon>
        <taxon>Pyraloidea</taxon>
        <taxon>Pyralidae</taxon>
        <taxon>Galleriinae</taxon>
        <taxon>Galleria</taxon>
    </lineage>
</organism>
<reference evidence="3" key="1">
    <citation type="submission" date="2025-08" db="UniProtKB">
        <authorList>
            <consortium name="RefSeq"/>
        </authorList>
    </citation>
    <scope>IDENTIFICATION</scope>
    <source>
        <tissue evidence="3">Whole larvae</tissue>
    </source>
</reference>
<dbReference type="Proteomes" id="UP001652740">
    <property type="component" value="Unplaced"/>
</dbReference>
<name>A0A6J3CAJ9_GALME</name>
<dbReference type="KEGG" id="gmw:116413768"/>
<dbReference type="RefSeq" id="XP_031770388.2">
    <property type="nucleotide sequence ID" value="XM_031914528.2"/>
</dbReference>
<dbReference type="InParanoid" id="A0A6J3CAJ9"/>
<proteinExistence type="predicted"/>
<gene>
    <name evidence="3" type="primary">LOC116413768</name>
</gene>
<keyword evidence="1" id="KW-0732">Signal</keyword>
<evidence type="ECO:0000313" key="2">
    <source>
        <dbReference type="Proteomes" id="UP001652740"/>
    </source>
</evidence>
<dbReference type="AlphaFoldDB" id="A0A6J3CAJ9"/>
<sequence length="318" mass="33993">MAVIIKRILYILIINSILFQLSDQTQPVKQYIITGVSPSIQGITKSPAINLGNQNAVTAPNVASLSALLNLLTGSSTLETTSPTLTKPQNAISTTPNMISLSALANLLSTGTPTLEYSYPILGTLKDTQPEPKASNSVDMELLNNMAIALQLMILNNILNSPPEEPAGPEPVVVPGIPMYETREPVTPISISYAPIKNTYVPPPPTTTPAPPVQNQPYHQQNTFENHQTFSMPNSNFVGSSGFADVNPIMTSIKPGGGLGSLNGRTGLTLMSPYEALSPNPFSDPFSPTYSSISSKKDFQSPYTSILQSDNGMDLFSI</sequence>
<dbReference type="GeneID" id="116413768"/>